<organism evidence="3 4">
    <name type="scientific">Cudoniella acicularis</name>
    <dbReference type="NCBI Taxonomy" id="354080"/>
    <lineage>
        <taxon>Eukaryota</taxon>
        <taxon>Fungi</taxon>
        <taxon>Dikarya</taxon>
        <taxon>Ascomycota</taxon>
        <taxon>Pezizomycotina</taxon>
        <taxon>Leotiomycetes</taxon>
        <taxon>Helotiales</taxon>
        <taxon>Tricladiaceae</taxon>
        <taxon>Cudoniella</taxon>
    </lineage>
</organism>
<keyword evidence="4" id="KW-1185">Reference proteome</keyword>
<keyword evidence="2" id="KW-1133">Transmembrane helix</keyword>
<evidence type="ECO:0000313" key="3">
    <source>
        <dbReference type="EMBL" id="KAF4628066.1"/>
    </source>
</evidence>
<feature type="region of interest" description="Disordered" evidence="1">
    <location>
        <begin position="1"/>
        <end position="32"/>
    </location>
</feature>
<reference evidence="3 4" key="1">
    <citation type="submission" date="2020-03" db="EMBL/GenBank/DDBJ databases">
        <title>Draft Genome Sequence of Cudoniella acicularis.</title>
        <authorList>
            <person name="Buettner E."/>
            <person name="Kellner H."/>
        </authorList>
    </citation>
    <scope>NUCLEOTIDE SEQUENCE [LARGE SCALE GENOMIC DNA]</scope>
    <source>
        <strain evidence="3 4">DSM 108380</strain>
    </source>
</reference>
<evidence type="ECO:0000313" key="4">
    <source>
        <dbReference type="Proteomes" id="UP000566819"/>
    </source>
</evidence>
<keyword evidence="2" id="KW-0812">Transmembrane</keyword>
<evidence type="ECO:0000256" key="1">
    <source>
        <dbReference type="SAM" id="MobiDB-lite"/>
    </source>
</evidence>
<feature type="transmembrane region" description="Helical" evidence="2">
    <location>
        <begin position="505"/>
        <end position="526"/>
    </location>
</feature>
<proteinExistence type="predicted"/>
<gene>
    <name evidence="3" type="ORF">G7Y89_g10087</name>
</gene>
<dbReference type="EMBL" id="JAAMPI010000866">
    <property type="protein sequence ID" value="KAF4628066.1"/>
    <property type="molecule type" value="Genomic_DNA"/>
</dbReference>
<keyword evidence="2" id="KW-0472">Membrane</keyword>
<feature type="region of interest" description="Disordered" evidence="1">
    <location>
        <begin position="210"/>
        <end position="248"/>
    </location>
</feature>
<feature type="compositionally biased region" description="Basic and acidic residues" evidence="1">
    <location>
        <begin position="636"/>
        <end position="662"/>
    </location>
</feature>
<comment type="caution">
    <text evidence="3">The sequence shown here is derived from an EMBL/GenBank/DDBJ whole genome shotgun (WGS) entry which is preliminary data.</text>
</comment>
<sequence>MQRQVGALRERQAPAQRRRRWSRDERPETREDEGRKIAWASFVRCLAQIESFLPHPGERRRNLRWEFPKKRVDGAAERCTKVVDVDVDVDGGVCERAMMGVDDVAVGVGVGAGVAVVSCGGAPIDVGGLFGLTGPALVLVLVRPSRVATLSLCASSPGLSSSNFSSSTSPGPLRALYGVLHGSCSRTTRLRLRAIPQRAVTGPLTARIYRPLSATGPPSTPQSKPYGDGLDGDKEGPNSPGDLNIRRNRSKDSKHALLCCLTIPTLAWATEGAVNSPECGKVNHVNNSFNMLQIAVLLSDYRLPGQPRTRTQVRLQIDDGSQPQIAHPEEAIVICLKDDTHTMLSSEVGDEITKDRTNYRIRVSDFKLQHLPNVISEPNRCLIEMHPITFMLLLCFQFQGGPLFTPLAGHRPFSFDSTCTQDPDDAYSPFKVRIDSSCFCSLPNDRSTTVLIALIPRFQQQYMPFRNATASQLSIARPSIPLGSALLAVRDASNSSTMSNSMIDLLIVLMVLVFVSLLLVGALYIVRKIRRSRAIARQTLPLHNEPKKSGNRRLTITTTPYGRKSSIYVYDEKSSMMNSPASPPLSPDNVPEIRITFPDEQDESGRRKSGRVVIVRVGDTSVGLEPLPEEEQLPAYEKESGERFHSIDMDRIGGLKEKNEYS</sequence>
<name>A0A8H4RF01_9HELO</name>
<feature type="compositionally biased region" description="Basic and acidic residues" evidence="1">
    <location>
        <begin position="22"/>
        <end position="32"/>
    </location>
</feature>
<dbReference type="OrthoDB" id="5388417at2759"/>
<evidence type="ECO:0000256" key="2">
    <source>
        <dbReference type="SAM" id="Phobius"/>
    </source>
</evidence>
<protein>
    <submittedName>
        <fullName evidence="3">Uncharacterized protein</fullName>
    </submittedName>
</protein>
<feature type="region of interest" description="Disordered" evidence="1">
    <location>
        <begin position="623"/>
        <end position="662"/>
    </location>
</feature>
<dbReference type="Proteomes" id="UP000566819">
    <property type="component" value="Unassembled WGS sequence"/>
</dbReference>
<dbReference type="AlphaFoldDB" id="A0A8H4RF01"/>
<accession>A0A8H4RF01</accession>